<organism evidence="2 3">
    <name type="scientific">Patulibacter brassicae</name>
    <dbReference type="NCBI Taxonomy" id="1705717"/>
    <lineage>
        <taxon>Bacteria</taxon>
        <taxon>Bacillati</taxon>
        <taxon>Actinomycetota</taxon>
        <taxon>Thermoleophilia</taxon>
        <taxon>Solirubrobacterales</taxon>
        <taxon>Patulibacteraceae</taxon>
        <taxon>Patulibacter</taxon>
    </lineage>
</organism>
<accession>A0ABU4VLX3</accession>
<name>A0ABU4VLX3_9ACTN</name>
<gene>
    <name evidence="2" type="ORF">SK069_13770</name>
</gene>
<dbReference type="RefSeq" id="WP_319954825.1">
    <property type="nucleotide sequence ID" value="NZ_JAXAVX010000007.1"/>
</dbReference>
<comment type="caution">
    <text evidence="2">The sequence shown here is derived from an EMBL/GenBank/DDBJ whole genome shotgun (WGS) entry which is preliminary data.</text>
</comment>
<evidence type="ECO:0000313" key="3">
    <source>
        <dbReference type="Proteomes" id="UP001277761"/>
    </source>
</evidence>
<feature type="signal peptide" evidence="1">
    <location>
        <begin position="1"/>
        <end position="27"/>
    </location>
</feature>
<reference evidence="2 3" key="1">
    <citation type="submission" date="2023-11" db="EMBL/GenBank/DDBJ databases">
        <authorList>
            <person name="Xu M."/>
            <person name="Jiang T."/>
        </authorList>
    </citation>
    <scope>NUCLEOTIDE SEQUENCE [LARGE SCALE GENOMIC DNA]</scope>
    <source>
        <strain evidence="2 3">SD</strain>
    </source>
</reference>
<protein>
    <recommendedName>
        <fullName evidence="4">Subtilisin inhibitor domain-containing protein</fullName>
    </recommendedName>
</protein>
<evidence type="ECO:0008006" key="4">
    <source>
        <dbReference type="Google" id="ProtNLM"/>
    </source>
</evidence>
<dbReference type="EMBL" id="JAXAVX010000007">
    <property type="protein sequence ID" value="MDX8152669.1"/>
    <property type="molecule type" value="Genomic_DNA"/>
</dbReference>
<proteinExistence type="predicted"/>
<feature type="chain" id="PRO_5046081011" description="Subtilisin inhibitor domain-containing protein" evidence="1">
    <location>
        <begin position="28"/>
        <end position="138"/>
    </location>
</feature>
<keyword evidence="1" id="KW-0732">Signal</keyword>
<dbReference type="Proteomes" id="UP001277761">
    <property type="component" value="Unassembled WGS sequence"/>
</dbReference>
<keyword evidence="3" id="KW-1185">Reference proteome</keyword>
<evidence type="ECO:0000256" key="1">
    <source>
        <dbReference type="SAM" id="SignalP"/>
    </source>
</evidence>
<sequence>MLRRRPAPRALAATVALVLGVAAPAAARDQAPPGFQLDLRGGVHVECWVQGGTLRCLDYSRATSPGRCDAGGDVPTTVLRRTGPIRRTSTCVDEGYHGWSRLRATRTFRSGAFTCRVRDARRALRCSNRTATVTMARA</sequence>
<evidence type="ECO:0000313" key="2">
    <source>
        <dbReference type="EMBL" id="MDX8152669.1"/>
    </source>
</evidence>